<keyword evidence="2" id="KW-0963">Cytoplasm</keyword>
<evidence type="ECO:0000256" key="3">
    <source>
        <dbReference type="ARBA" id="ARBA00022723"/>
    </source>
</evidence>
<dbReference type="OrthoDB" id="10248537at2759"/>
<dbReference type="InterPro" id="IPR051426">
    <property type="entry name" value="Peflin/Sorcin_CaBP"/>
</dbReference>
<dbReference type="PANTHER" id="PTHR46212:SF3">
    <property type="entry name" value="GH27120P"/>
    <property type="match status" value="1"/>
</dbReference>
<feature type="domain" description="EF-hand" evidence="7">
    <location>
        <begin position="128"/>
        <end position="163"/>
    </location>
</feature>
<accession>A0A9N9SNG8</accession>
<comment type="subcellular location">
    <subcellularLocation>
        <location evidence="1">Cytoplasm</location>
    </subcellularLocation>
</comment>
<keyword evidence="5" id="KW-0106">Calcium</keyword>
<keyword evidence="9" id="KW-1185">Reference proteome</keyword>
<dbReference type="SMART" id="SM00054">
    <property type="entry name" value="EFh"/>
    <property type="match status" value="3"/>
</dbReference>
<evidence type="ECO:0000256" key="4">
    <source>
        <dbReference type="ARBA" id="ARBA00022737"/>
    </source>
</evidence>
<evidence type="ECO:0000313" key="8">
    <source>
        <dbReference type="EMBL" id="CAG9826286.1"/>
    </source>
</evidence>
<keyword evidence="3" id="KW-0479">Metal-binding</keyword>
<evidence type="ECO:0000259" key="7">
    <source>
        <dbReference type="PROSITE" id="PS50222"/>
    </source>
</evidence>
<dbReference type="EMBL" id="OU898276">
    <property type="protein sequence ID" value="CAG9826286.1"/>
    <property type="molecule type" value="Genomic_DNA"/>
</dbReference>
<evidence type="ECO:0000313" key="9">
    <source>
        <dbReference type="Proteomes" id="UP001153709"/>
    </source>
</evidence>
<dbReference type="GO" id="GO:0005509">
    <property type="term" value="F:calcium ion binding"/>
    <property type="evidence" value="ECO:0007669"/>
    <property type="project" value="InterPro"/>
</dbReference>
<dbReference type="Pfam" id="PF13499">
    <property type="entry name" value="EF-hand_7"/>
    <property type="match status" value="1"/>
</dbReference>
<dbReference type="Proteomes" id="UP001153709">
    <property type="component" value="Chromosome 1"/>
</dbReference>
<keyword evidence="6" id="KW-0175">Coiled coil</keyword>
<dbReference type="Gene3D" id="1.10.238.10">
    <property type="entry name" value="EF-hand"/>
    <property type="match status" value="1"/>
</dbReference>
<evidence type="ECO:0000256" key="1">
    <source>
        <dbReference type="ARBA" id="ARBA00004496"/>
    </source>
</evidence>
<sequence>MSEQSSYKENYSSNSCDSLNVEDRIHKITQSYSTTRKSSEDYFDSHDLELHHLLEQRERLKRKLLEKPEYVDYRELMNQRETERQRLLKNSNKAQDKWMLSGLPECLRDKKIYQWYKPPPLTVARADTIHPAVEKWFRAMDMKNEGRISSKELQQAFEIFQGKKFSDAACKFVVRLFDLDKNGGLDIKEFETLYYHIKLWVNAFNTYDRGNSGFLGEAELDYALKHMDIHFSPDFIRFLITRNNPEAKTMSLDQYIVTCIQIQKFTDEFKRRDPNYTGNINIKYEDFLELILRCL</sequence>
<protein>
    <recommendedName>
        <fullName evidence="7">EF-hand domain-containing protein</fullName>
    </recommendedName>
</protein>
<feature type="domain" description="EF-hand" evidence="7">
    <location>
        <begin position="202"/>
        <end position="230"/>
    </location>
</feature>
<name>A0A9N9SNG8_DIABA</name>
<evidence type="ECO:0000256" key="6">
    <source>
        <dbReference type="SAM" id="Coils"/>
    </source>
</evidence>
<dbReference type="PANTHER" id="PTHR46212">
    <property type="entry name" value="PEFLIN"/>
    <property type="match status" value="1"/>
</dbReference>
<feature type="coiled-coil region" evidence="6">
    <location>
        <begin position="43"/>
        <end position="97"/>
    </location>
</feature>
<evidence type="ECO:0000256" key="2">
    <source>
        <dbReference type="ARBA" id="ARBA00022490"/>
    </source>
</evidence>
<dbReference type="SUPFAM" id="SSF47473">
    <property type="entry name" value="EF-hand"/>
    <property type="match status" value="1"/>
</dbReference>
<organism evidence="8 9">
    <name type="scientific">Diabrotica balteata</name>
    <name type="common">Banded cucumber beetle</name>
    <dbReference type="NCBI Taxonomy" id="107213"/>
    <lineage>
        <taxon>Eukaryota</taxon>
        <taxon>Metazoa</taxon>
        <taxon>Ecdysozoa</taxon>
        <taxon>Arthropoda</taxon>
        <taxon>Hexapoda</taxon>
        <taxon>Insecta</taxon>
        <taxon>Pterygota</taxon>
        <taxon>Neoptera</taxon>
        <taxon>Endopterygota</taxon>
        <taxon>Coleoptera</taxon>
        <taxon>Polyphaga</taxon>
        <taxon>Cucujiformia</taxon>
        <taxon>Chrysomeloidea</taxon>
        <taxon>Chrysomelidae</taxon>
        <taxon>Galerucinae</taxon>
        <taxon>Diabroticina</taxon>
        <taxon>Diabroticites</taxon>
        <taxon>Diabrotica</taxon>
    </lineage>
</organism>
<evidence type="ECO:0000256" key="5">
    <source>
        <dbReference type="ARBA" id="ARBA00022837"/>
    </source>
</evidence>
<feature type="domain" description="EF-hand" evidence="7">
    <location>
        <begin position="165"/>
        <end position="200"/>
    </location>
</feature>
<reference evidence="8" key="1">
    <citation type="submission" date="2022-01" db="EMBL/GenBank/DDBJ databases">
        <authorList>
            <person name="King R."/>
        </authorList>
    </citation>
    <scope>NUCLEOTIDE SEQUENCE</scope>
</reference>
<proteinExistence type="predicted"/>
<dbReference type="PROSITE" id="PS50222">
    <property type="entry name" value="EF_HAND_2"/>
    <property type="match status" value="3"/>
</dbReference>
<gene>
    <name evidence="8" type="ORF">DIABBA_LOCUS415</name>
</gene>
<dbReference type="InterPro" id="IPR002048">
    <property type="entry name" value="EF_hand_dom"/>
</dbReference>
<dbReference type="AlphaFoldDB" id="A0A9N9SNG8"/>
<dbReference type="GO" id="GO:0005737">
    <property type="term" value="C:cytoplasm"/>
    <property type="evidence" value="ECO:0007669"/>
    <property type="project" value="UniProtKB-SubCell"/>
</dbReference>
<keyword evidence="4" id="KW-0677">Repeat</keyword>
<dbReference type="InterPro" id="IPR011992">
    <property type="entry name" value="EF-hand-dom_pair"/>
</dbReference>